<reference evidence="1 2" key="1">
    <citation type="submission" date="2020-02" db="EMBL/GenBank/DDBJ databases">
        <authorList>
            <person name="Chen W.-M."/>
        </authorList>
    </citation>
    <scope>NUCLEOTIDE SEQUENCE [LARGE SCALE GENOMIC DNA]</scope>
    <source>
        <strain evidence="1 2">KDG-16</strain>
    </source>
</reference>
<dbReference type="NCBIfam" id="TIGR02241">
    <property type="entry name" value="conserved hypothetical phage tail region protein"/>
    <property type="match status" value="1"/>
</dbReference>
<accession>A0ABX0IAW3</accession>
<dbReference type="Proteomes" id="UP000800984">
    <property type="component" value="Unassembled WGS sequence"/>
</dbReference>
<dbReference type="Pfam" id="PF06841">
    <property type="entry name" value="Phage_T4_gp19"/>
    <property type="match status" value="1"/>
</dbReference>
<comment type="caution">
    <text evidence="1">The sequence shown here is derived from an EMBL/GenBank/DDBJ whole genome shotgun (WGS) entry which is preliminary data.</text>
</comment>
<name>A0ABX0IAW3_9FLAO</name>
<proteinExistence type="predicted"/>
<evidence type="ECO:0000313" key="2">
    <source>
        <dbReference type="Proteomes" id="UP000800984"/>
    </source>
</evidence>
<organism evidence="1 2">
    <name type="scientific">Flavobacterium difficile</name>
    <dbReference type="NCBI Taxonomy" id="2709659"/>
    <lineage>
        <taxon>Bacteria</taxon>
        <taxon>Pseudomonadati</taxon>
        <taxon>Bacteroidota</taxon>
        <taxon>Flavobacteriia</taxon>
        <taxon>Flavobacteriales</taxon>
        <taxon>Flavobacteriaceae</taxon>
        <taxon>Flavobacterium</taxon>
    </lineage>
</organism>
<evidence type="ECO:0000313" key="1">
    <source>
        <dbReference type="EMBL" id="NHM02590.1"/>
    </source>
</evidence>
<keyword evidence="2" id="KW-1185">Reference proteome</keyword>
<dbReference type="EMBL" id="JAAJBT010000006">
    <property type="protein sequence ID" value="NHM02590.1"/>
    <property type="molecule type" value="Genomic_DNA"/>
</dbReference>
<dbReference type="RefSeq" id="WP_166077709.1">
    <property type="nucleotide sequence ID" value="NZ_JAAJBT010000006.1"/>
</dbReference>
<dbReference type="PANTHER" id="PTHR38009">
    <property type="entry name" value="CONSERVED HYPOTHETICAL PHAGE TAIL PROTEIN"/>
    <property type="match status" value="1"/>
</dbReference>
<sequence>METNHQNTEDPTWELPKFYFEVDFGNQIKDIRFEESLGLDFEEQITEYRDEFHPLSSTINMPGIIKSGNVTLKRGLFKNDTNFKNWVKKLKMNTIERRTISIKLIIEAENINTEWRLTSAYPVKMTNTNLQTDANEVLVDTLEIKHEGLVIVNS</sequence>
<dbReference type="InterPro" id="IPR011747">
    <property type="entry name" value="CHP02241"/>
</dbReference>
<dbReference type="PANTHER" id="PTHR38009:SF1">
    <property type="entry name" value="CONSERVED HYPOTHETICAL PHAGE TAIL PROTEIN"/>
    <property type="match status" value="1"/>
</dbReference>
<dbReference type="InterPro" id="IPR010667">
    <property type="entry name" value="Phage_T4_Gp19"/>
</dbReference>
<protein>
    <submittedName>
        <fullName evidence="1">Phage tail protein</fullName>
    </submittedName>
</protein>
<gene>
    <name evidence="1" type="ORF">G4D72_10785</name>
</gene>